<sequence>FIYWTDWGNPAKIEKGGLNGVDRTALVTDNIVWPNGITLGKLMSHLVLPCLFIHVYIMLMVSQILSNNPFPLFLSISHHDPDLLNQRLYWVDSKLHTLSSIDVQGGGRRTLIIDEDKLAHPLGLAVFEERVFWTDVSNSAILSANRLTGGDIAPVAEHLSSPEDIILYHNLKQPAGKRLVQDWCQVFNGSCEFMCLAAPKIGTHPPKYTCVCPDSMTLAGDRRTCVPAVPTPTPSLKSETSTTHPPVVPTTPSETTPKTTQKPQVYTTTTVPPIITSTVTKPLRRTTRPTDRTTTSLPKKSSSQPEKPTILKTTTVATVTAPGKLAK</sequence>
<reference evidence="4 5" key="1">
    <citation type="submission" date="2021-06" db="EMBL/GenBank/DDBJ databases">
        <authorList>
            <person name="Palmer J.M."/>
        </authorList>
    </citation>
    <scope>NUCLEOTIDE SEQUENCE [LARGE SCALE GENOMIC DNA]</scope>
    <source>
        <strain evidence="4 5">GA_2019</strain>
        <tissue evidence="4">Muscle</tissue>
    </source>
</reference>
<feature type="compositionally biased region" description="Polar residues" evidence="2">
    <location>
        <begin position="296"/>
        <end position="306"/>
    </location>
</feature>
<dbReference type="PROSITE" id="PS51120">
    <property type="entry name" value="LDLRB"/>
    <property type="match status" value="2"/>
</dbReference>
<keyword evidence="5" id="KW-1185">Reference proteome</keyword>
<evidence type="ECO:0000256" key="1">
    <source>
        <dbReference type="PROSITE-ProRule" id="PRU00461"/>
    </source>
</evidence>
<evidence type="ECO:0000256" key="2">
    <source>
        <dbReference type="SAM" id="MobiDB-lite"/>
    </source>
</evidence>
<dbReference type="Gene3D" id="2.10.25.10">
    <property type="entry name" value="Laminin"/>
    <property type="match status" value="1"/>
</dbReference>
<proteinExistence type="predicted"/>
<dbReference type="SUPFAM" id="SSF57196">
    <property type="entry name" value="EGF/Laminin"/>
    <property type="match status" value="1"/>
</dbReference>
<feature type="region of interest" description="Disordered" evidence="2">
    <location>
        <begin position="230"/>
        <end position="327"/>
    </location>
</feature>
<dbReference type="Gene3D" id="2.120.10.30">
    <property type="entry name" value="TolB, C-terminal domain"/>
    <property type="match status" value="2"/>
</dbReference>
<organism evidence="4 5">
    <name type="scientific">Goodea atripinnis</name>
    <dbReference type="NCBI Taxonomy" id="208336"/>
    <lineage>
        <taxon>Eukaryota</taxon>
        <taxon>Metazoa</taxon>
        <taxon>Chordata</taxon>
        <taxon>Craniata</taxon>
        <taxon>Vertebrata</taxon>
        <taxon>Euteleostomi</taxon>
        <taxon>Actinopterygii</taxon>
        <taxon>Neopterygii</taxon>
        <taxon>Teleostei</taxon>
        <taxon>Neoteleostei</taxon>
        <taxon>Acanthomorphata</taxon>
        <taxon>Ovalentaria</taxon>
        <taxon>Atherinomorphae</taxon>
        <taxon>Cyprinodontiformes</taxon>
        <taxon>Goodeidae</taxon>
        <taxon>Goodea</taxon>
    </lineage>
</organism>
<evidence type="ECO:0000256" key="3">
    <source>
        <dbReference type="SAM" id="Phobius"/>
    </source>
</evidence>
<keyword evidence="3" id="KW-0472">Membrane</keyword>
<dbReference type="Pfam" id="PF00058">
    <property type="entry name" value="Ldl_recept_b"/>
    <property type="match status" value="3"/>
</dbReference>
<dbReference type="PANTHER" id="PTHR46513:SF13">
    <property type="entry name" value="EGF-LIKE DOMAIN-CONTAINING PROTEIN"/>
    <property type="match status" value="1"/>
</dbReference>
<gene>
    <name evidence="4" type="ORF">GOODEAATRI_019879</name>
</gene>
<dbReference type="PANTHER" id="PTHR46513">
    <property type="entry name" value="VITELLOGENIN RECEPTOR-LIKE PROTEIN-RELATED-RELATED"/>
    <property type="match status" value="1"/>
</dbReference>
<feature type="repeat" description="LDL-receptor class B" evidence="1">
    <location>
        <begin position="86"/>
        <end position="130"/>
    </location>
</feature>
<accession>A0ABV0NZH5</accession>
<evidence type="ECO:0000313" key="5">
    <source>
        <dbReference type="Proteomes" id="UP001476798"/>
    </source>
</evidence>
<dbReference type="Proteomes" id="UP001476798">
    <property type="component" value="Unassembled WGS sequence"/>
</dbReference>
<dbReference type="InterPro" id="IPR000033">
    <property type="entry name" value="LDLR_classB_rpt"/>
</dbReference>
<feature type="transmembrane region" description="Helical" evidence="3">
    <location>
        <begin position="46"/>
        <end position="65"/>
    </location>
</feature>
<dbReference type="InterPro" id="IPR050778">
    <property type="entry name" value="Cueball_EGF_LRP_Nidogen"/>
</dbReference>
<name>A0ABV0NZH5_9TELE</name>
<evidence type="ECO:0008006" key="6">
    <source>
        <dbReference type="Google" id="ProtNLM"/>
    </source>
</evidence>
<feature type="repeat" description="LDL-receptor class B" evidence="1">
    <location>
        <begin position="1"/>
        <end position="43"/>
    </location>
</feature>
<dbReference type="SMART" id="SM00135">
    <property type="entry name" value="LY"/>
    <property type="match status" value="2"/>
</dbReference>
<dbReference type="InterPro" id="IPR011042">
    <property type="entry name" value="6-blade_b-propeller_TolB-like"/>
</dbReference>
<keyword evidence="3" id="KW-0812">Transmembrane</keyword>
<feature type="non-terminal residue" evidence="4">
    <location>
        <position position="1"/>
    </location>
</feature>
<dbReference type="EMBL" id="JAHRIO010051780">
    <property type="protein sequence ID" value="MEQ2175632.1"/>
    <property type="molecule type" value="Genomic_DNA"/>
</dbReference>
<comment type="caution">
    <text evidence="4">The sequence shown here is derived from an EMBL/GenBank/DDBJ whole genome shotgun (WGS) entry which is preliminary data.</text>
</comment>
<keyword evidence="3" id="KW-1133">Transmembrane helix</keyword>
<protein>
    <recommendedName>
        <fullName evidence="6">Low-density lipoprotein receptor</fullName>
    </recommendedName>
</protein>
<evidence type="ECO:0000313" key="4">
    <source>
        <dbReference type="EMBL" id="MEQ2175632.1"/>
    </source>
</evidence>
<feature type="compositionally biased region" description="Low complexity" evidence="2">
    <location>
        <begin position="240"/>
        <end position="281"/>
    </location>
</feature>
<dbReference type="SUPFAM" id="SSF63825">
    <property type="entry name" value="YWTD domain"/>
    <property type="match status" value="1"/>
</dbReference>